<reference evidence="2 3" key="1">
    <citation type="submission" date="2019-12" db="EMBL/GenBank/DDBJ databases">
        <title>Comparative genomics gives insights into the taxonomy of the Azoarcus-Aromatoleum group and reveals separate origins of nif in the plant-associated Azoarcus and non-plant-associated Aromatoleum sub-groups.</title>
        <authorList>
            <person name="Lafos M."/>
            <person name="Maluk M."/>
            <person name="Batista M."/>
            <person name="Junghare M."/>
            <person name="Carmona M."/>
            <person name="Faoro H."/>
            <person name="Cruz L.M."/>
            <person name="Battistoni F."/>
            <person name="De Souza E."/>
            <person name="Pedrosa F."/>
            <person name="Chen W.-M."/>
            <person name="Poole P.S."/>
            <person name="Dixon R.A."/>
            <person name="James E.K."/>
        </authorList>
    </citation>
    <scope>NUCLEOTIDE SEQUENCE [LARGE SCALE GENOMIC DNA]</scope>
    <source>
        <strain evidence="2 3">T</strain>
    </source>
</reference>
<dbReference type="Proteomes" id="UP000634522">
    <property type="component" value="Unassembled WGS sequence"/>
</dbReference>
<gene>
    <name evidence="2" type="ORF">GPA27_26290</name>
</gene>
<proteinExistence type="predicted"/>
<dbReference type="CDD" id="cd00093">
    <property type="entry name" value="HTH_XRE"/>
    <property type="match status" value="1"/>
</dbReference>
<accession>A0ABX1NNF3</accession>
<evidence type="ECO:0000313" key="3">
    <source>
        <dbReference type="Proteomes" id="UP000634522"/>
    </source>
</evidence>
<protein>
    <submittedName>
        <fullName evidence="2">XRE family transcriptional regulator</fullName>
    </submittedName>
</protein>
<dbReference type="Gene3D" id="1.10.260.40">
    <property type="entry name" value="lambda repressor-like DNA-binding domains"/>
    <property type="match status" value="1"/>
</dbReference>
<dbReference type="Pfam" id="PF22495">
    <property type="entry name" value="HTH_92"/>
    <property type="match status" value="1"/>
</dbReference>
<keyword evidence="3" id="KW-1185">Reference proteome</keyword>
<dbReference type="InterPro" id="IPR055172">
    <property type="entry name" value="HTH_RsaL-like"/>
</dbReference>
<feature type="domain" description="HTH cro/C1-type" evidence="1">
    <location>
        <begin position="24"/>
        <end position="79"/>
    </location>
</feature>
<name>A0ABX1NNF3_9RHOO</name>
<comment type="caution">
    <text evidence="2">The sequence shown here is derived from an EMBL/GenBank/DDBJ whole genome shotgun (WGS) entry which is preliminary data.</text>
</comment>
<dbReference type="RefSeq" id="WP_169143399.1">
    <property type="nucleotide sequence ID" value="NZ_WTVS01000109.1"/>
</dbReference>
<sequence>MTTPTSPAKPRKQPALRFKTGDDVREMRKKLGLNQAEFWSRLSVTQSGGSRYESGRSIPGPVRLLLHMTYGTEKQAADLLAWLRGMG</sequence>
<organism evidence="2 3">
    <name type="scientific">Aromatoleum toluolicum</name>
    <dbReference type="NCBI Taxonomy" id="90060"/>
    <lineage>
        <taxon>Bacteria</taxon>
        <taxon>Pseudomonadati</taxon>
        <taxon>Pseudomonadota</taxon>
        <taxon>Betaproteobacteria</taxon>
        <taxon>Rhodocyclales</taxon>
        <taxon>Rhodocyclaceae</taxon>
        <taxon>Aromatoleum</taxon>
    </lineage>
</organism>
<dbReference type="EMBL" id="WTVS01000109">
    <property type="protein sequence ID" value="NMG00894.1"/>
    <property type="molecule type" value="Genomic_DNA"/>
</dbReference>
<dbReference type="PROSITE" id="PS50943">
    <property type="entry name" value="HTH_CROC1"/>
    <property type="match status" value="1"/>
</dbReference>
<dbReference type="InterPro" id="IPR010982">
    <property type="entry name" value="Lambda_DNA-bd_dom_sf"/>
</dbReference>
<evidence type="ECO:0000313" key="2">
    <source>
        <dbReference type="EMBL" id="NMG00894.1"/>
    </source>
</evidence>
<dbReference type="InterPro" id="IPR001387">
    <property type="entry name" value="Cro/C1-type_HTH"/>
</dbReference>
<dbReference type="SUPFAM" id="SSF47413">
    <property type="entry name" value="lambda repressor-like DNA-binding domains"/>
    <property type="match status" value="1"/>
</dbReference>
<evidence type="ECO:0000259" key="1">
    <source>
        <dbReference type="PROSITE" id="PS50943"/>
    </source>
</evidence>